<evidence type="ECO:0000256" key="1">
    <source>
        <dbReference type="SAM" id="MobiDB-lite"/>
    </source>
</evidence>
<accession>A0ABV6V1I9</accession>
<dbReference type="InterPro" id="IPR023286">
    <property type="entry name" value="ABATE_dom_sf"/>
</dbReference>
<gene>
    <name evidence="3" type="ORF">ACEZDJ_40560</name>
</gene>
<evidence type="ECO:0000259" key="2">
    <source>
        <dbReference type="Pfam" id="PF11706"/>
    </source>
</evidence>
<organism evidence="3 4">
    <name type="scientific">Streptacidiphilus cavernicola</name>
    <dbReference type="NCBI Taxonomy" id="3342716"/>
    <lineage>
        <taxon>Bacteria</taxon>
        <taxon>Bacillati</taxon>
        <taxon>Actinomycetota</taxon>
        <taxon>Actinomycetes</taxon>
        <taxon>Kitasatosporales</taxon>
        <taxon>Streptomycetaceae</taxon>
        <taxon>Streptacidiphilus</taxon>
    </lineage>
</organism>
<keyword evidence="4" id="KW-1185">Reference proteome</keyword>
<dbReference type="EMBL" id="JBHEZZ010000051">
    <property type="protein sequence ID" value="MFC1407585.1"/>
    <property type="molecule type" value="Genomic_DNA"/>
</dbReference>
<dbReference type="InterPro" id="IPR021005">
    <property type="entry name" value="Znf_CGNR"/>
</dbReference>
<evidence type="ECO:0000313" key="3">
    <source>
        <dbReference type="EMBL" id="MFC1407585.1"/>
    </source>
</evidence>
<sequence length="207" mass="22063">MVRFREGAGRLSLDFIRTLRYRGTIGSVEELPDVSALVAWITQCGPCALALDAELVDPTVVRDARSLREAVHELISAARSPGGVSSSSFLSRELVNRAAAVAAPTPRVDPSGALLWIATDPVAATLSLVARDAVDLVTSPAMERVRECADPTCGALFVDNSRPGKRRWCSMGACGNRAKKSTIRSKAAQNRDQSRDQGKDQGKDGSA</sequence>
<dbReference type="InterPro" id="IPR010852">
    <property type="entry name" value="ABATE"/>
</dbReference>
<protein>
    <submittedName>
        <fullName evidence="3">ABATE domain-containing protein</fullName>
    </submittedName>
</protein>
<reference evidence="3 4" key="1">
    <citation type="submission" date="2024-09" db="EMBL/GenBank/DDBJ databases">
        <authorList>
            <person name="Lee S.D."/>
        </authorList>
    </citation>
    <scope>NUCLEOTIDE SEQUENCE [LARGE SCALE GENOMIC DNA]</scope>
    <source>
        <strain evidence="3 4">N1-5</strain>
    </source>
</reference>
<dbReference type="Pfam" id="PF11706">
    <property type="entry name" value="zf-CGNR"/>
    <property type="match status" value="1"/>
</dbReference>
<dbReference type="Gene3D" id="1.10.3300.10">
    <property type="entry name" value="Jann2411-like domain"/>
    <property type="match status" value="1"/>
</dbReference>
<feature type="region of interest" description="Disordered" evidence="1">
    <location>
        <begin position="177"/>
        <end position="207"/>
    </location>
</feature>
<dbReference type="RefSeq" id="WP_232242196.1">
    <property type="nucleotide sequence ID" value="NZ_JBHEZZ010000051.1"/>
</dbReference>
<feature type="domain" description="Zinc finger CGNR" evidence="2">
    <location>
        <begin position="144"/>
        <end position="186"/>
    </location>
</feature>
<dbReference type="PANTHER" id="PTHR35525">
    <property type="entry name" value="BLL6575 PROTEIN"/>
    <property type="match status" value="1"/>
</dbReference>
<dbReference type="Proteomes" id="UP001592528">
    <property type="component" value="Unassembled WGS sequence"/>
</dbReference>
<name>A0ABV6V1I9_9ACTN</name>
<comment type="caution">
    <text evidence="3">The sequence shown here is derived from an EMBL/GenBank/DDBJ whole genome shotgun (WGS) entry which is preliminary data.</text>
</comment>
<dbReference type="Pfam" id="PF07336">
    <property type="entry name" value="ABATE"/>
    <property type="match status" value="1"/>
</dbReference>
<dbReference type="PANTHER" id="PTHR35525:SF3">
    <property type="entry name" value="BLL6575 PROTEIN"/>
    <property type="match status" value="1"/>
</dbReference>
<evidence type="ECO:0000313" key="4">
    <source>
        <dbReference type="Proteomes" id="UP001592528"/>
    </source>
</evidence>
<proteinExistence type="predicted"/>
<feature type="compositionally biased region" description="Basic and acidic residues" evidence="1">
    <location>
        <begin position="192"/>
        <end position="207"/>
    </location>
</feature>
<dbReference type="SUPFAM" id="SSF160904">
    <property type="entry name" value="Jann2411-like"/>
    <property type="match status" value="1"/>
</dbReference>